<protein>
    <submittedName>
        <fullName evidence="1">DUF2442 domain-containing protein</fullName>
    </submittedName>
</protein>
<dbReference type="InterPro" id="IPR018841">
    <property type="entry name" value="DUF2442"/>
</dbReference>
<evidence type="ECO:0000313" key="1">
    <source>
        <dbReference type="EMBL" id="MEN2785818.1"/>
    </source>
</evidence>
<sequence length="145" mass="15407">MSIGKIDSVVTPGGTRLAVQWDDGRRAEIDLAGVIAGHAALAALADPDVFAGVQRAADGWSIEWPPCGIDFGAAQLRRWADEQAGETMPAADFRGWIERHEMTLEVAAAALGLSRRTIAYYLSGEQPVPKTVMLATEGFDARAAA</sequence>
<dbReference type="Gene3D" id="3.30.2020.10">
    <property type="entry name" value="NE0471-like N-terminal domain"/>
    <property type="match status" value="1"/>
</dbReference>
<name>A0ABU9XPR4_9SPHN</name>
<dbReference type="Proteomes" id="UP001404104">
    <property type="component" value="Unassembled WGS sequence"/>
</dbReference>
<dbReference type="SUPFAM" id="SSF143880">
    <property type="entry name" value="NE0471 N-terminal domain-like"/>
    <property type="match status" value="1"/>
</dbReference>
<keyword evidence="2" id="KW-1185">Reference proteome</keyword>
<accession>A0ABU9XPR4</accession>
<organism evidence="1 2">
    <name type="scientific">Sphingomonas qilianensis</name>
    <dbReference type="NCBI Taxonomy" id="1736690"/>
    <lineage>
        <taxon>Bacteria</taxon>
        <taxon>Pseudomonadati</taxon>
        <taxon>Pseudomonadota</taxon>
        <taxon>Alphaproteobacteria</taxon>
        <taxon>Sphingomonadales</taxon>
        <taxon>Sphingomonadaceae</taxon>
        <taxon>Sphingomonas</taxon>
    </lineage>
</organism>
<dbReference type="InterPro" id="IPR036782">
    <property type="entry name" value="NE0471-like_N"/>
</dbReference>
<dbReference type="RefSeq" id="WP_345863448.1">
    <property type="nucleotide sequence ID" value="NZ_JBDIMF010000001.1"/>
</dbReference>
<reference evidence="1 2" key="1">
    <citation type="submission" date="2024-05" db="EMBL/GenBank/DDBJ databases">
        <authorList>
            <person name="Liu Q."/>
            <person name="Xin Y.-H."/>
        </authorList>
    </citation>
    <scope>NUCLEOTIDE SEQUENCE [LARGE SCALE GENOMIC DNA]</scope>
    <source>
        <strain evidence="1 2">CGMCC 1.15349</strain>
    </source>
</reference>
<dbReference type="SUPFAM" id="SSF47413">
    <property type="entry name" value="lambda repressor-like DNA-binding domains"/>
    <property type="match status" value="1"/>
</dbReference>
<dbReference type="InterPro" id="IPR010982">
    <property type="entry name" value="Lambda_DNA-bd_dom_sf"/>
</dbReference>
<comment type="caution">
    <text evidence="1">The sequence shown here is derived from an EMBL/GenBank/DDBJ whole genome shotgun (WGS) entry which is preliminary data.</text>
</comment>
<gene>
    <name evidence="1" type="ORF">ABC969_05215</name>
</gene>
<dbReference type="Gene3D" id="1.10.260.40">
    <property type="entry name" value="lambda repressor-like DNA-binding domains"/>
    <property type="match status" value="1"/>
</dbReference>
<dbReference type="EMBL" id="JBDIMF010000001">
    <property type="protein sequence ID" value="MEN2785818.1"/>
    <property type="molecule type" value="Genomic_DNA"/>
</dbReference>
<evidence type="ECO:0000313" key="2">
    <source>
        <dbReference type="Proteomes" id="UP001404104"/>
    </source>
</evidence>
<proteinExistence type="predicted"/>
<dbReference type="Pfam" id="PF10387">
    <property type="entry name" value="DUF2442"/>
    <property type="match status" value="1"/>
</dbReference>